<keyword evidence="8 10" id="KW-0717">Septation</keyword>
<feature type="domain" description="EngB-type G" evidence="13">
    <location>
        <begin position="112"/>
        <end position="301"/>
    </location>
</feature>
<dbReference type="EMBL" id="CP002057">
    <property type="protein sequence ID" value="ADI35801.1"/>
    <property type="molecule type" value="Genomic_DNA"/>
</dbReference>
<dbReference type="InterPro" id="IPR006073">
    <property type="entry name" value="GTP-bd"/>
</dbReference>
<comment type="function">
    <text evidence="10">Necessary for normal cell division and for the maintenance of normal septation.</text>
</comment>
<dbReference type="STRING" id="456320.Mvol_0141"/>
<dbReference type="InterPro" id="IPR019987">
    <property type="entry name" value="GTP-bd_ribosome_bio_YsxC"/>
</dbReference>
<dbReference type="PANTHER" id="PTHR11649:SF13">
    <property type="entry name" value="ENGB-TYPE G DOMAIN-CONTAINING PROTEIN"/>
    <property type="match status" value="1"/>
</dbReference>
<evidence type="ECO:0000313" key="14">
    <source>
        <dbReference type="EMBL" id="ADI35801.1"/>
    </source>
</evidence>
<keyword evidence="11" id="KW-0175">Coiled coil</keyword>
<feature type="compositionally biased region" description="Polar residues" evidence="12">
    <location>
        <begin position="1"/>
        <end position="13"/>
    </location>
</feature>
<evidence type="ECO:0000313" key="15">
    <source>
        <dbReference type="Proteomes" id="UP000007722"/>
    </source>
</evidence>
<dbReference type="KEGG" id="mvo:Mvol_0141"/>
<feature type="compositionally biased region" description="Low complexity" evidence="12">
    <location>
        <begin position="14"/>
        <end position="45"/>
    </location>
</feature>
<evidence type="ECO:0000256" key="10">
    <source>
        <dbReference type="HAMAP-Rule" id="MF_00321"/>
    </source>
</evidence>
<evidence type="ECO:0000256" key="6">
    <source>
        <dbReference type="ARBA" id="ARBA00022842"/>
    </source>
</evidence>
<evidence type="ECO:0000256" key="11">
    <source>
        <dbReference type="SAM" id="Coils"/>
    </source>
</evidence>
<proteinExistence type="inferred from homology"/>
<evidence type="ECO:0000256" key="5">
    <source>
        <dbReference type="ARBA" id="ARBA00022741"/>
    </source>
</evidence>
<feature type="coiled-coil region" evidence="11">
    <location>
        <begin position="292"/>
        <end position="325"/>
    </location>
</feature>
<dbReference type="GO" id="GO:0046872">
    <property type="term" value="F:metal ion binding"/>
    <property type="evidence" value="ECO:0007669"/>
    <property type="project" value="UniProtKB-KW"/>
</dbReference>
<name>D7DRP1_METV3</name>
<dbReference type="HAMAP" id="MF_00321">
    <property type="entry name" value="GTPase_EngB"/>
    <property type="match status" value="1"/>
</dbReference>
<evidence type="ECO:0000256" key="7">
    <source>
        <dbReference type="ARBA" id="ARBA00023134"/>
    </source>
</evidence>
<organism evidence="14 15">
    <name type="scientific">Methanococcus voltae (strain ATCC BAA-1334 / A3)</name>
    <dbReference type="NCBI Taxonomy" id="456320"/>
    <lineage>
        <taxon>Archaea</taxon>
        <taxon>Methanobacteriati</taxon>
        <taxon>Methanobacteriota</taxon>
        <taxon>Methanomada group</taxon>
        <taxon>Methanococci</taxon>
        <taxon>Methanococcales</taxon>
        <taxon>Methanococcaceae</taxon>
        <taxon>Methanococcus</taxon>
    </lineage>
</organism>
<gene>
    <name evidence="10" type="primary">engB</name>
    <name evidence="14" type="ordered locus">Mvol_0141</name>
</gene>
<evidence type="ECO:0000259" key="13">
    <source>
        <dbReference type="PROSITE" id="PS51706"/>
    </source>
</evidence>
<dbReference type="PANTHER" id="PTHR11649">
    <property type="entry name" value="MSS1/TRME-RELATED GTP-BINDING PROTEIN"/>
    <property type="match status" value="1"/>
</dbReference>
<dbReference type="Gene3D" id="3.40.50.300">
    <property type="entry name" value="P-loop containing nucleotide triphosphate hydrolases"/>
    <property type="match status" value="1"/>
</dbReference>
<keyword evidence="9 10" id="KW-0131">Cell cycle</keyword>
<reference evidence="14 15" key="1">
    <citation type="submission" date="2010-05" db="EMBL/GenBank/DDBJ databases">
        <title>Complete sequence of Methanococcus voltae A3.</title>
        <authorList>
            <consortium name="US DOE Joint Genome Institute"/>
            <person name="Lucas S."/>
            <person name="Copeland A."/>
            <person name="Lapidus A."/>
            <person name="Cheng J.-F."/>
            <person name="Bruce D."/>
            <person name="Goodwin L."/>
            <person name="Pitluck S."/>
            <person name="Lowry S."/>
            <person name="Clum A."/>
            <person name="Land M."/>
            <person name="Hauser L."/>
            <person name="Kyrpides N."/>
            <person name="Mikhailova N."/>
            <person name="Whitman W.B."/>
            <person name="Woyke T."/>
        </authorList>
    </citation>
    <scope>NUCLEOTIDE SEQUENCE [LARGE SCALE GENOMIC DNA]</scope>
    <source>
        <strain evidence="15">ATCC BAA-1334 / A3</strain>
    </source>
</reference>
<dbReference type="PROSITE" id="PS51706">
    <property type="entry name" value="G_ENGB"/>
    <property type="match status" value="1"/>
</dbReference>
<dbReference type="Pfam" id="PF01926">
    <property type="entry name" value="MMR_HSR1"/>
    <property type="match status" value="1"/>
</dbReference>
<dbReference type="FunCoup" id="D7DRP1">
    <property type="interactions" value="18"/>
</dbReference>
<dbReference type="eggNOG" id="arCOG00355">
    <property type="taxonomic scope" value="Archaea"/>
</dbReference>
<dbReference type="GO" id="GO:0005525">
    <property type="term" value="F:GTP binding"/>
    <property type="evidence" value="ECO:0007669"/>
    <property type="project" value="UniProtKB-UniRule"/>
</dbReference>
<keyword evidence="3 10" id="KW-0132">Cell division</keyword>
<protein>
    <recommendedName>
        <fullName evidence="10">Probable GTP-binding protein EngB</fullName>
    </recommendedName>
</protein>
<dbReference type="GO" id="GO:0051301">
    <property type="term" value="P:cell division"/>
    <property type="evidence" value="ECO:0007669"/>
    <property type="project" value="UniProtKB-KW"/>
</dbReference>
<feature type="region of interest" description="Disordered" evidence="12">
    <location>
        <begin position="1"/>
        <end position="53"/>
    </location>
</feature>
<dbReference type="AlphaFoldDB" id="D7DRP1"/>
<evidence type="ECO:0000256" key="9">
    <source>
        <dbReference type="ARBA" id="ARBA00023306"/>
    </source>
</evidence>
<dbReference type="SUPFAM" id="SSF52540">
    <property type="entry name" value="P-loop containing nucleoside triphosphate hydrolases"/>
    <property type="match status" value="1"/>
</dbReference>
<dbReference type="HOGENOM" id="CLU_854221_0_0_2"/>
<dbReference type="Proteomes" id="UP000007722">
    <property type="component" value="Chromosome"/>
</dbReference>
<comment type="similarity">
    <text evidence="2 10">Belongs to the TRAFAC class TrmE-Era-EngA-EngB-Septin-like GTPase superfamily. EngB GTPase family.</text>
</comment>
<dbReference type="InterPro" id="IPR027417">
    <property type="entry name" value="P-loop_NTPase"/>
</dbReference>
<accession>D7DRP1</accession>
<evidence type="ECO:0000256" key="2">
    <source>
        <dbReference type="ARBA" id="ARBA00009638"/>
    </source>
</evidence>
<keyword evidence="5 10" id="KW-0547">Nucleotide-binding</keyword>
<evidence type="ECO:0000256" key="12">
    <source>
        <dbReference type="SAM" id="MobiDB-lite"/>
    </source>
</evidence>
<dbReference type="InterPro" id="IPR030393">
    <property type="entry name" value="G_ENGB_dom"/>
</dbReference>
<dbReference type="NCBIfam" id="NF003255">
    <property type="entry name" value="PRK04213.1"/>
    <property type="match status" value="1"/>
</dbReference>
<sequence>MNSQNKNSKPNSGKNMKNSKTTKTTKTTKATKATKNPKNTKVSVKSTKKMGKKLQKMRLTKSEKITTSKTESLNHKEENNLDRQVNKNLDININIEDVNKFKKIINTKKEDTKPKIIVMGRSNVGKSTFVKAMAADKTIRIGKKPGVTLKITEYDMGNYYLVDLPGFGFMEGIDQKGQEEIKDNIVKYVEDNQKTIATAIQILDAKSFVEIVERWEETRELPIDLEMADFLEELDLKPIYVINKMDKIKNAQWDEELDIISEKLGFLPPWRQWIDILAPAILKEGFGIEEINERIKNNIKQYYDNLRKQAKNKDLNKEITDENTE</sequence>
<comment type="cofactor">
    <cofactor evidence="1">
        <name>Mg(2+)</name>
        <dbReference type="ChEBI" id="CHEBI:18420"/>
    </cofactor>
</comment>
<evidence type="ECO:0000256" key="8">
    <source>
        <dbReference type="ARBA" id="ARBA00023210"/>
    </source>
</evidence>
<evidence type="ECO:0000256" key="4">
    <source>
        <dbReference type="ARBA" id="ARBA00022723"/>
    </source>
</evidence>
<keyword evidence="4" id="KW-0479">Metal-binding</keyword>
<keyword evidence="15" id="KW-1185">Reference proteome</keyword>
<evidence type="ECO:0000256" key="1">
    <source>
        <dbReference type="ARBA" id="ARBA00001946"/>
    </source>
</evidence>
<evidence type="ECO:0000256" key="3">
    <source>
        <dbReference type="ARBA" id="ARBA00022618"/>
    </source>
</evidence>
<dbReference type="InParanoid" id="D7DRP1"/>
<keyword evidence="6" id="KW-0460">Magnesium</keyword>
<keyword evidence="7 10" id="KW-0342">GTP-binding</keyword>